<reference evidence="18 19" key="1">
    <citation type="submission" date="2014-07" db="EMBL/GenBank/DDBJ databases">
        <title>Genome of Chryseobacterium luteum DSM 18605.</title>
        <authorList>
            <person name="Stropko S.J."/>
            <person name="Pipes S.E."/>
            <person name="Newman J.D."/>
        </authorList>
    </citation>
    <scope>NUCLEOTIDE SEQUENCE [LARGE SCALE GENOMIC DNA]</scope>
    <source>
        <strain evidence="18 19">DSM 18605</strain>
    </source>
</reference>
<name>A0A085ZX98_9FLAO</name>
<evidence type="ECO:0000256" key="6">
    <source>
        <dbReference type="ARBA" id="ARBA00023244"/>
    </source>
</evidence>
<feature type="binding site" evidence="8 10">
    <location>
        <begin position="58"/>
        <end position="61"/>
    </location>
    <ligand>
        <name>substrate</name>
    </ligand>
</feature>
<dbReference type="OrthoDB" id="110209at2"/>
<dbReference type="InterPro" id="IPR036343">
    <property type="entry name" value="GluRdtase_N_sf"/>
</dbReference>
<evidence type="ECO:0000256" key="3">
    <source>
        <dbReference type="ARBA" id="ARBA00012970"/>
    </source>
</evidence>
<evidence type="ECO:0000256" key="8">
    <source>
        <dbReference type="HAMAP-Rule" id="MF_00087"/>
    </source>
</evidence>
<feature type="site" description="Important for activity" evidence="8 12">
    <location>
        <position position="104"/>
    </location>
</feature>
<evidence type="ECO:0000256" key="4">
    <source>
        <dbReference type="ARBA" id="ARBA00022857"/>
    </source>
</evidence>
<evidence type="ECO:0000313" key="18">
    <source>
        <dbReference type="EMBL" id="KFF09062.1"/>
    </source>
</evidence>
<comment type="catalytic activity">
    <reaction evidence="7 8 13">
        <text>(S)-4-amino-5-oxopentanoate + tRNA(Glu) + NADP(+) = L-glutamyl-tRNA(Glu) + NADPH + H(+)</text>
        <dbReference type="Rhea" id="RHEA:12344"/>
        <dbReference type="Rhea" id="RHEA-COMP:9663"/>
        <dbReference type="Rhea" id="RHEA-COMP:9680"/>
        <dbReference type="ChEBI" id="CHEBI:15378"/>
        <dbReference type="ChEBI" id="CHEBI:57501"/>
        <dbReference type="ChEBI" id="CHEBI:57783"/>
        <dbReference type="ChEBI" id="CHEBI:58349"/>
        <dbReference type="ChEBI" id="CHEBI:78442"/>
        <dbReference type="ChEBI" id="CHEBI:78520"/>
        <dbReference type="EC" id="1.2.1.70"/>
    </reaction>
</comment>
<sequence>MLQYSNIHQTSNFAVLSISYEKADVETRGKFAFFDDNIKNFVTRIHNVDLGDAFVVSTCNRTEIYTTSPNYLLVAEEYCKTIGVHLTDFLQFANILTKEEALTHLFRVAAGLESQIIGDFEIIGQIKKAYSRFKKERQNSNPYLERAINAAIQISKRIKNETGISNGAASVSYAAVHYILNNQKKITEKNILLLGVGEIGQNTVENLVKHVYQPKIKIANRTQEKAEKISQKYNIPHVDYSDFDQELKNTDILIVATGAKHPIINKSHFPNGKETLVIDLSIPHNVEKDVTENENVTLIDVDELSKQIQETIQQREKEIPKAEKIIKELTKEFLEWEKKRKLAPNIHHFKAVLKNMERNEMHNFYKKNKYINITDMELSDKMIQKITNRFAKFIIDNPLKAEEISKLMHEILVEQPNNEFNEKH</sequence>
<dbReference type="Gene3D" id="3.30.460.30">
    <property type="entry name" value="Glutamyl-tRNA reductase, N-terminal domain"/>
    <property type="match status" value="1"/>
</dbReference>
<feature type="domain" description="Quinate/shikimate 5-dehydrogenase/glutamyl-tRNA reductase" evidence="16">
    <location>
        <begin position="184"/>
        <end position="305"/>
    </location>
</feature>
<dbReference type="AlphaFoldDB" id="A0A085ZX98"/>
<dbReference type="PIRSF" id="PIRSF000445">
    <property type="entry name" value="4pyrrol_synth_GluRdtase"/>
    <property type="match status" value="1"/>
</dbReference>
<comment type="subunit">
    <text evidence="8">Homodimer.</text>
</comment>
<evidence type="ECO:0000259" key="15">
    <source>
        <dbReference type="Pfam" id="PF00745"/>
    </source>
</evidence>
<dbReference type="InterPro" id="IPR036291">
    <property type="entry name" value="NAD(P)-bd_dom_sf"/>
</dbReference>
<organism evidence="18 19">
    <name type="scientific">Chryseobacterium luteum</name>
    <dbReference type="NCBI Taxonomy" id="421531"/>
    <lineage>
        <taxon>Bacteria</taxon>
        <taxon>Pseudomonadati</taxon>
        <taxon>Bacteroidota</taxon>
        <taxon>Flavobacteriia</taxon>
        <taxon>Flavobacteriales</taxon>
        <taxon>Weeksellaceae</taxon>
        <taxon>Chryseobacterium group</taxon>
        <taxon>Chryseobacterium</taxon>
    </lineage>
</organism>
<feature type="domain" description="Tetrapyrrole biosynthesis glutamyl-tRNA reductase dimerisation" evidence="15">
    <location>
        <begin position="321"/>
        <end position="395"/>
    </location>
</feature>
<comment type="caution">
    <text evidence="18">The sequence shown here is derived from an EMBL/GenBank/DDBJ whole genome shotgun (WGS) entry which is preliminary data.</text>
</comment>
<dbReference type="InterPro" id="IPR018214">
    <property type="entry name" value="GluRdtase_CS"/>
</dbReference>
<dbReference type="SUPFAM" id="SSF51735">
    <property type="entry name" value="NAD(P)-binding Rossmann-fold domains"/>
    <property type="match status" value="1"/>
</dbReference>
<dbReference type="Proteomes" id="UP000028703">
    <property type="component" value="Unassembled WGS sequence"/>
</dbReference>
<evidence type="ECO:0000256" key="13">
    <source>
        <dbReference type="RuleBase" id="RU000584"/>
    </source>
</evidence>
<feature type="binding site" evidence="8 11">
    <location>
        <begin position="195"/>
        <end position="200"/>
    </location>
    <ligand>
        <name>NADP(+)</name>
        <dbReference type="ChEBI" id="CHEBI:58349"/>
    </ligand>
</feature>
<keyword evidence="14" id="KW-0175">Coiled coil</keyword>
<comment type="miscellaneous">
    <text evidence="8">During catalysis, the active site Cys acts as a nucleophile attacking the alpha-carbonyl group of tRNA-bound glutamate with the formation of a thioester intermediate between enzyme and glutamate, and the concomitant release of tRNA(Glu). The thioester intermediate is finally reduced by direct hydride transfer from NADPH, to form the product GSA.</text>
</comment>
<dbReference type="eggNOG" id="COG0373">
    <property type="taxonomic scope" value="Bacteria"/>
</dbReference>
<dbReference type="EMBL" id="JPRO01000001">
    <property type="protein sequence ID" value="KFF09062.1"/>
    <property type="molecule type" value="Genomic_DNA"/>
</dbReference>
<dbReference type="STRING" id="421531.IX38_00665"/>
<comment type="function">
    <text evidence="8">Catalyzes the NADPH-dependent reduction of glutamyl-tRNA(Glu) to glutamate 1-semialdehyde (GSA).</text>
</comment>
<gene>
    <name evidence="8" type="primary">hemA</name>
    <name evidence="18" type="ORF">IX38_00665</name>
</gene>
<comment type="similarity">
    <text evidence="2 8 13">Belongs to the glutamyl-tRNA reductase family.</text>
</comment>
<dbReference type="PROSITE" id="PS00747">
    <property type="entry name" value="GLUTR"/>
    <property type="match status" value="1"/>
</dbReference>
<dbReference type="PANTHER" id="PTHR43013:SF1">
    <property type="entry name" value="GLUTAMYL-TRNA REDUCTASE"/>
    <property type="match status" value="1"/>
</dbReference>
<dbReference type="Gene3D" id="3.40.50.720">
    <property type="entry name" value="NAD(P)-binding Rossmann-like Domain"/>
    <property type="match status" value="1"/>
</dbReference>
<keyword evidence="4 8" id="KW-0521">NADP</keyword>
<dbReference type="PANTHER" id="PTHR43013">
    <property type="entry name" value="GLUTAMYL-TRNA REDUCTASE"/>
    <property type="match status" value="1"/>
</dbReference>
<dbReference type="InterPro" id="IPR000343">
    <property type="entry name" value="4pyrrol_synth_GluRdtase"/>
</dbReference>
<evidence type="ECO:0000259" key="17">
    <source>
        <dbReference type="Pfam" id="PF05201"/>
    </source>
</evidence>
<dbReference type="RefSeq" id="WP_034700901.1">
    <property type="nucleotide sequence ID" value="NZ_JPRO01000001.1"/>
</dbReference>
<feature type="binding site" evidence="8 10">
    <location>
        <position position="114"/>
    </location>
    <ligand>
        <name>substrate</name>
    </ligand>
</feature>
<keyword evidence="19" id="KW-1185">Reference proteome</keyword>
<comment type="pathway">
    <text evidence="1 8 13">Porphyrin-containing compound metabolism; protoporphyrin-IX biosynthesis; 5-aminolevulinate from L-glutamyl-tRNA(Glu): step 1/2.</text>
</comment>
<dbReference type="InterPro" id="IPR036453">
    <property type="entry name" value="GluRdtase_dimer_dom_sf"/>
</dbReference>
<dbReference type="InterPro" id="IPR015895">
    <property type="entry name" value="4pyrrol_synth_GluRdtase_N"/>
</dbReference>
<protein>
    <recommendedName>
        <fullName evidence="3 8">Glutamyl-tRNA reductase</fullName>
        <shortName evidence="8">GluTR</shortName>
        <ecNumber evidence="3 8">1.2.1.70</ecNumber>
    </recommendedName>
</protein>
<keyword evidence="6 8" id="KW-0627">Porphyrin biosynthesis</keyword>
<dbReference type="Pfam" id="PF05201">
    <property type="entry name" value="GlutR_N"/>
    <property type="match status" value="1"/>
</dbReference>
<feature type="domain" description="Glutamyl-tRNA reductase N-terminal" evidence="17">
    <location>
        <begin position="17"/>
        <end position="162"/>
    </location>
</feature>
<dbReference type="SUPFAM" id="SSF69742">
    <property type="entry name" value="Glutamyl tRNA-reductase catalytic, N-terminal domain"/>
    <property type="match status" value="1"/>
</dbReference>
<feature type="coiled-coil region" evidence="14">
    <location>
        <begin position="312"/>
        <end position="339"/>
    </location>
</feature>
<feature type="binding site" evidence="8 10">
    <location>
        <position position="125"/>
    </location>
    <ligand>
        <name>substrate</name>
    </ligand>
</feature>
<keyword evidence="5 8" id="KW-0560">Oxidoreductase</keyword>
<dbReference type="FunFam" id="3.30.460.30:FF:000001">
    <property type="entry name" value="Glutamyl-tRNA reductase"/>
    <property type="match status" value="1"/>
</dbReference>
<dbReference type="GO" id="GO:0019353">
    <property type="term" value="P:protoporphyrinogen IX biosynthetic process from glutamate"/>
    <property type="evidence" value="ECO:0007669"/>
    <property type="project" value="TreeGrafter"/>
</dbReference>
<dbReference type="UniPathway" id="UPA00251">
    <property type="reaction ID" value="UER00316"/>
</dbReference>
<evidence type="ECO:0000256" key="2">
    <source>
        <dbReference type="ARBA" id="ARBA00005916"/>
    </source>
</evidence>
<evidence type="ECO:0000256" key="10">
    <source>
        <dbReference type="PIRSR" id="PIRSR000445-2"/>
    </source>
</evidence>
<evidence type="ECO:0000256" key="12">
    <source>
        <dbReference type="PIRSR" id="PIRSR000445-4"/>
    </source>
</evidence>
<evidence type="ECO:0000256" key="1">
    <source>
        <dbReference type="ARBA" id="ARBA00005059"/>
    </source>
</evidence>
<comment type="domain">
    <text evidence="8">Possesses an unusual extended V-shaped dimeric structure with each monomer consisting of three distinct domains arranged along a curved 'spinal' alpha-helix. The N-terminal catalytic domain specifically recognizes the glutamate moiety of the substrate. The second domain is the NADPH-binding domain, and the third C-terminal domain is responsible for dimerization.</text>
</comment>
<evidence type="ECO:0000313" key="19">
    <source>
        <dbReference type="Proteomes" id="UP000028703"/>
    </source>
</evidence>
<evidence type="ECO:0000256" key="9">
    <source>
        <dbReference type="PIRSR" id="PIRSR000445-1"/>
    </source>
</evidence>
<dbReference type="NCBIfam" id="TIGR01035">
    <property type="entry name" value="hemA"/>
    <property type="match status" value="1"/>
</dbReference>
<dbReference type="GO" id="GO:0008883">
    <property type="term" value="F:glutamyl-tRNA reductase activity"/>
    <property type="evidence" value="ECO:0007669"/>
    <property type="project" value="UniProtKB-UniRule"/>
</dbReference>
<feature type="binding site" evidence="8 10">
    <location>
        <begin position="119"/>
        <end position="121"/>
    </location>
    <ligand>
        <name>substrate</name>
    </ligand>
</feature>
<evidence type="ECO:0000256" key="11">
    <source>
        <dbReference type="PIRSR" id="PIRSR000445-3"/>
    </source>
</evidence>
<dbReference type="SUPFAM" id="SSF69075">
    <property type="entry name" value="Glutamyl tRNA-reductase dimerization domain"/>
    <property type="match status" value="1"/>
</dbReference>
<dbReference type="Pfam" id="PF01488">
    <property type="entry name" value="Shikimate_DH"/>
    <property type="match status" value="1"/>
</dbReference>
<dbReference type="InterPro" id="IPR015896">
    <property type="entry name" value="4pyrrol_synth_GluRdtase_dimer"/>
</dbReference>
<feature type="active site" description="Nucleophile" evidence="8 9">
    <location>
        <position position="59"/>
    </location>
</feature>
<dbReference type="Pfam" id="PF00745">
    <property type="entry name" value="GlutR_dimer"/>
    <property type="match status" value="1"/>
</dbReference>
<accession>A0A085ZX98</accession>
<proteinExistence type="inferred from homology"/>
<dbReference type="EC" id="1.2.1.70" evidence="3 8"/>
<dbReference type="HAMAP" id="MF_00087">
    <property type="entry name" value="Glu_tRNA_reductase"/>
    <property type="match status" value="1"/>
</dbReference>
<evidence type="ECO:0000256" key="5">
    <source>
        <dbReference type="ARBA" id="ARBA00023002"/>
    </source>
</evidence>
<dbReference type="InterPro" id="IPR006151">
    <property type="entry name" value="Shikm_DH/Glu-tRNA_Rdtase"/>
</dbReference>
<evidence type="ECO:0000259" key="16">
    <source>
        <dbReference type="Pfam" id="PF01488"/>
    </source>
</evidence>
<dbReference type="GO" id="GO:0050661">
    <property type="term" value="F:NADP binding"/>
    <property type="evidence" value="ECO:0007669"/>
    <property type="project" value="InterPro"/>
</dbReference>
<evidence type="ECO:0000256" key="7">
    <source>
        <dbReference type="ARBA" id="ARBA00047464"/>
    </source>
</evidence>
<evidence type="ECO:0000256" key="14">
    <source>
        <dbReference type="SAM" id="Coils"/>
    </source>
</evidence>